<dbReference type="GO" id="GO:0005829">
    <property type="term" value="C:cytosol"/>
    <property type="evidence" value="ECO:0007669"/>
    <property type="project" value="TreeGrafter"/>
</dbReference>
<evidence type="ECO:0000256" key="8">
    <source>
        <dbReference type="ARBA" id="ARBA00022490"/>
    </source>
</evidence>
<feature type="domain" description="Isopropylmalate dehydrogenase-like" evidence="18">
    <location>
        <begin position="2"/>
        <end position="350"/>
    </location>
</feature>
<keyword evidence="9 16" id="KW-0028">Amino-acid biosynthesis</keyword>
<dbReference type="Proteomes" id="UP000004198">
    <property type="component" value="Unassembled WGS sequence"/>
</dbReference>
<dbReference type="GO" id="GO:0000287">
    <property type="term" value="F:magnesium ion binding"/>
    <property type="evidence" value="ECO:0007669"/>
    <property type="project" value="InterPro"/>
</dbReference>
<comment type="subcellular location">
    <subcellularLocation>
        <location evidence="3 16">Cytoplasm</location>
    </subcellularLocation>
</comment>
<evidence type="ECO:0000256" key="4">
    <source>
        <dbReference type="ARBA" id="ARBA00004762"/>
    </source>
</evidence>
<dbReference type="RefSeq" id="WP_007059932.1">
    <property type="nucleotide sequence ID" value="NZ_ACVI01000012.1"/>
</dbReference>
<feature type="binding site" evidence="16">
    <location>
        <begin position="279"/>
        <end position="291"/>
    </location>
    <ligand>
        <name>NAD(+)</name>
        <dbReference type="ChEBI" id="CHEBI:57540"/>
    </ligand>
</feature>
<evidence type="ECO:0000256" key="6">
    <source>
        <dbReference type="ARBA" id="ARBA00011738"/>
    </source>
</evidence>
<reference evidence="19 20" key="1">
    <citation type="submission" date="2009-06" db="EMBL/GenBank/DDBJ databases">
        <title>The draft genome of Clostridium carboxidivorans P7.</title>
        <authorList>
            <consortium name="US DOE Joint Genome Institute (JGI-PGF)"/>
            <person name="Lucas S."/>
            <person name="Copeland A."/>
            <person name="Lapidus A."/>
            <person name="Glavina del Rio T."/>
            <person name="Tice H."/>
            <person name="Bruce D."/>
            <person name="Goodwin L."/>
            <person name="Pitluck S."/>
            <person name="Larimer F."/>
            <person name="Land M.L."/>
            <person name="Hauser L."/>
            <person name="Hemme C.L."/>
        </authorList>
    </citation>
    <scope>NUCLEOTIDE SEQUENCE [LARGE SCALE GENOMIC DNA]</scope>
    <source>
        <strain evidence="19 20">P7</strain>
    </source>
</reference>
<evidence type="ECO:0000256" key="14">
    <source>
        <dbReference type="ARBA" id="ARBA00023304"/>
    </source>
</evidence>
<comment type="caution">
    <text evidence="19">The sequence shown here is derived from an EMBL/GenBank/DDBJ whole genome shotgun (WGS) entry which is preliminary data.</text>
</comment>
<dbReference type="GO" id="GO:0003862">
    <property type="term" value="F:3-isopropylmalate dehydrogenase activity"/>
    <property type="evidence" value="ECO:0007669"/>
    <property type="project" value="UniProtKB-UniRule"/>
</dbReference>
<feature type="binding site" evidence="16">
    <location>
        <position position="133"/>
    </location>
    <ligand>
        <name>substrate</name>
    </ligand>
</feature>
<comment type="function">
    <text evidence="15 16 17">Catalyzes the oxidation of 3-carboxy-2-hydroxy-4-methylpentanoate (3-isopropylmalate) to 3-carboxy-4-methyl-2-oxopentanoate. The product decarboxylates to 4-methyl-2 oxopentanoate.</text>
</comment>
<evidence type="ECO:0000256" key="11">
    <source>
        <dbReference type="ARBA" id="ARBA00022842"/>
    </source>
</evidence>
<dbReference type="SUPFAM" id="SSF53659">
    <property type="entry name" value="Isocitrate/Isopropylmalate dehydrogenase-like"/>
    <property type="match status" value="1"/>
</dbReference>
<dbReference type="EMBL" id="ACVI01000012">
    <property type="protein sequence ID" value="EET88502.1"/>
    <property type="molecule type" value="Genomic_DNA"/>
</dbReference>
<keyword evidence="10 16" id="KW-0479">Metal-binding</keyword>
<evidence type="ECO:0000256" key="1">
    <source>
        <dbReference type="ARBA" id="ARBA00000624"/>
    </source>
</evidence>
<keyword evidence="12 16" id="KW-0560">Oxidoreductase</keyword>
<name>C6PQI0_9CLOT</name>
<dbReference type="GO" id="GO:0051287">
    <property type="term" value="F:NAD binding"/>
    <property type="evidence" value="ECO:0007669"/>
    <property type="project" value="InterPro"/>
</dbReference>
<dbReference type="InterPro" id="IPR004429">
    <property type="entry name" value="Isopropylmalate_DH"/>
</dbReference>
<dbReference type="HAMAP" id="MF_01033">
    <property type="entry name" value="LeuB_type1"/>
    <property type="match status" value="1"/>
</dbReference>
<feature type="binding site" evidence="16">
    <location>
        <position position="94"/>
    </location>
    <ligand>
        <name>substrate</name>
    </ligand>
</feature>
<comment type="similarity">
    <text evidence="5 16">Belongs to the isocitrate and isopropylmalate dehydrogenases family. LeuB type 1 subfamily.</text>
</comment>
<feature type="binding site" evidence="16">
    <location>
        <position position="104"/>
    </location>
    <ligand>
        <name>substrate</name>
    </ligand>
</feature>
<dbReference type="SMART" id="SM01329">
    <property type="entry name" value="Iso_dh"/>
    <property type="match status" value="1"/>
</dbReference>
<evidence type="ECO:0000256" key="10">
    <source>
        <dbReference type="ARBA" id="ARBA00022723"/>
    </source>
</evidence>
<keyword evidence="8 16" id="KW-0963">Cytoplasm</keyword>
<comment type="subunit">
    <text evidence="6 16 17">Homodimer.</text>
</comment>
<feature type="binding site" evidence="16">
    <location>
        <position position="221"/>
    </location>
    <ligand>
        <name>substrate</name>
    </ligand>
</feature>
<dbReference type="InterPro" id="IPR024084">
    <property type="entry name" value="IsoPropMal-DH-like_dom"/>
</dbReference>
<comment type="pathway">
    <text evidence="4 16 17">Amino-acid biosynthesis; L-leucine biosynthesis; L-leucine from 3-methyl-2-oxobutanoate: step 3/4.</text>
</comment>
<keyword evidence="14 16" id="KW-0100">Branched-chain amino acid biosynthesis</keyword>
<feature type="binding site" evidence="16">
    <location>
        <position position="221"/>
    </location>
    <ligand>
        <name>Mg(2+)</name>
        <dbReference type="ChEBI" id="CHEBI:18420"/>
    </ligand>
</feature>
<dbReference type="OrthoDB" id="9806254at2"/>
<evidence type="ECO:0000256" key="12">
    <source>
        <dbReference type="ARBA" id="ARBA00023002"/>
    </source>
</evidence>
<dbReference type="GO" id="GO:0009098">
    <property type="term" value="P:L-leucine biosynthetic process"/>
    <property type="evidence" value="ECO:0007669"/>
    <property type="project" value="UniProtKB-UniRule"/>
</dbReference>
<comment type="cofactor">
    <cofactor evidence="16 17">
        <name>Mg(2+)</name>
        <dbReference type="ChEBI" id="CHEBI:18420"/>
    </cofactor>
    <cofactor evidence="16 17">
        <name>Mn(2+)</name>
        <dbReference type="ChEBI" id="CHEBI:29035"/>
    </cofactor>
    <text evidence="16 17">Binds 1 Mg(2+) or Mn(2+) ion per subunit.</text>
</comment>
<evidence type="ECO:0000313" key="20">
    <source>
        <dbReference type="Proteomes" id="UP000004198"/>
    </source>
</evidence>
<evidence type="ECO:0000256" key="7">
    <source>
        <dbReference type="ARBA" id="ARBA00022430"/>
    </source>
</evidence>
<evidence type="ECO:0000256" key="2">
    <source>
        <dbReference type="ARBA" id="ARBA00001936"/>
    </source>
</evidence>
<dbReference type="PANTHER" id="PTHR42979">
    <property type="entry name" value="3-ISOPROPYLMALATE DEHYDROGENASE"/>
    <property type="match status" value="1"/>
</dbReference>
<dbReference type="Pfam" id="PF00180">
    <property type="entry name" value="Iso_dh"/>
    <property type="match status" value="1"/>
</dbReference>
<feature type="binding site" evidence="16">
    <location>
        <begin position="74"/>
        <end position="87"/>
    </location>
    <ligand>
        <name>NAD(+)</name>
        <dbReference type="ChEBI" id="CHEBI:57540"/>
    </ligand>
</feature>
<keyword evidence="7 16" id="KW-0432">Leucine biosynthesis</keyword>
<dbReference type="InterPro" id="IPR019818">
    <property type="entry name" value="IsoCit/isopropylmalate_DH_CS"/>
</dbReference>
<dbReference type="NCBIfam" id="TIGR00169">
    <property type="entry name" value="leuB"/>
    <property type="match status" value="1"/>
</dbReference>
<dbReference type="UniPathway" id="UPA00048">
    <property type="reaction ID" value="UER00072"/>
</dbReference>
<dbReference type="Gene3D" id="3.40.718.10">
    <property type="entry name" value="Isopropylmalate Dehydrogenase"/>
    <property type="match status" value="1"/>
</dbReference>
<dbReference type="eggNOG" id="COG0473">
    <property type="taxonomic scope" value="Bacteria"/>
</dbReference>
<evidence type="ECO:0000259" key="18">
    <source>
        <dbReference type="SMART" id="SM01329"/>
    </source>
</evidence>
<feature type="site" description="Important for catalysis" evidence="16">
    <location>
        <position position="140"/>
    </location>
</feature>
<comment type="cofactor">
    <cofactor evidence="2">
        <name>Mn(2+)</name>
        <dbReference type="ChEBI" id="CHEBI:29035"/>
    </cofactor>
</comment>
<sequence>MKIAVMPGDGIGKEIIKQGIKVIKAISNKYKCDFEIKEALIGGAAIDETGSPLPDETIEVCKNSDAVLLGAVGGPKWDKLPGNLRPEAGLLGIRKTLGVFANLRPAILFPQLKSASNLKEEVLGNGLNIMIVRELIGGAYFGEKKRVDIKEGQKAWDTIVYSTPEIERIVKMAFQVARKRNKKLTLIDKANVLESSRLWREVTNKISEDYKDVELNYMYVDNAAMQLIRDPKQFDTIVTENMFGDILSDEASMLTGSLGMLPSASLGEGKVGMYEPIHGSAPDIAGCDKANPIGTIMSIAMMFRYSFNMEEAARDIENAVSKVLDKGYRTSDIMEQGKVSVGTEKMGELITQEIQ</sequence>
<comment type="catalytic activity">
    <reaction evidence="1 16 17">
        <text>(2R,3S)-3-isopropylmalate + NAD(+) = 4-methyl-2-oxopentanoate + CO2 + NADH</text>
        <dbReference type="Rhea" id="RHEA:32271"/>
        <dbReference type="ChEBI" id="CHEBI:16526"/>
        <dbReference type="ChEBI" id="CHEBI:17865"/>
        <dbReference type="ChEBI" id="CHEBI:35121"/>
        <dbReference type="ChEBI" id="CHEBI:57540"/>
        <dbReference type="ChEBI" id="CHEBI:57945"/>
        <dbReference type="EC" id="1.1.1.85"/>
    </reaction>
</comment>
<evidence type="ECO:0000256" key="13">
    <source>
        <dbReference type="ARBA" id="ARBA00023027"/>
    </source>
</evidence>
<evidence type="ECO:0000256" key="9">
    <source>
        <dbReference type="ARBA" id="ARBA00022605"/>
    </source>
</evidence>
<feature type="binding site" evidence="16">
    <location>
        <position position="245"/>
    </location>
    <ligand>
        <name>Mg(2+)</name>
        <dbReference type="ChEBI" id="CHEBI:18420"/>
    </ligand>
</feature>
<dbReference type="KEGG" id="cck:Ccar_06170"/>
<dbReference type="PANTHER" id="PTHR42979:SF1">
    <property type="entry name" value="3-ISOPROPYLMALATE DEHYDROGENASE"/>
    <property type="match status" value="1"/>
</dbReference>
<dbReference type="PATRIC" id="fig|536227.13.peg.1302"/>
<keyword evidence="16" id="KW-0464">Manganese</keyword>
<dbReference type="STRING" id="536227.Ccar_06170"/>
<dbReference type="PROSITE" id="PS00470">
    <property type="entry name" value="IDH_IMDH"/>
    <property type="match status" value="1"/>
</dbReference>
<evidence type="ECO:0000256" key="15">
    <source>
        <dbReference type="ARBA" id="ARBA00023577"/>
    </source>
</evidence>
<accession>C6PQI0</accession>
<keyword evidence="11 16" id="KW-0460">Magnesium</keyword>
<feature type="site" description="Important for catalysis" evidence="16">
    <location>
        <position position="189"/>
    </location>
</feature>
<evidence type="ECO:0000313" key="19">
    <source>
        <dbReference type="EMBL" id="EET88502.1"/>
    </source>
</evidence>
<keyword evidence="13 16" id="KW-0520">NAD</keyword>
<gene>
    <name evidence="16" type="primary">leuB</name>
    <name evidence="19" type="ORF">CcarbDRAFT_1047</name>
</gene>
<keyword evidence="20" id="KW-1185">Reference proteome</keyword>
<dbReference type="EC" id="1.1.1.85" evidence="16"/>
<organism evidence="19 20">
    <name type="scientific">Clostridium carboxidivorans P7</name>
    <dbReference type="NCBI Taxonomy" id="536227"/>
    <lineage>
        <taxon>Bacteria</taxon>
        <taxon>Bacillati</taxon>
        <taxon>Bacillota</taxon>
        <taxon>Clostridia</taxon>
        <taxon>Eubacteriales</taxon>
        <taxon>Clostridiaceae</taxon>
        <taxon>Clostridium</taxon>
    </lineage>
</organism>
<evidence type="ECO:0000256" key="5">
    <source>
        <dbReference type="ARBA" id="ARBA00008319"/>
    </source>
</evidence>
<evidence type="ECO:0000256" key="16">
    <source>
        <dbReference type="HAMAP-Rule" id="MF_01033"/>
    </source>
</evidence>
<feature type="binding site" evidence="16">
    <location>
        <position position="249"/>
    </location>
    <ligand>
        <name>Mg(2+)</name>
        <dbReference type="ChEBI" id="CHEBI:18420"/>
    </ligand>
</feature>
<proteinExistence type="inferred from homology"/>
<protein>
    <recommendedName>
        <fullName evidence="16">3-isopropylmalate dehydrogenase</fullName>
        <ecNumber evidence="16">1.1.1.85</ecNumber>
    </recommendedName>
    <alternativeName>
        <fullName evidence="16">3-IPM-DH</fullName>
    </alternativeName>
    <alternativeName>
        <fullName evidence="16">Beta-IPM dehydrogenase</fullName>
        <shortName evidence="16">IMDH</shortName>
    </alternativeName>
</protein>
<dbReference type="FunFam" id="3.40.718.10:FF:000028">
    <property type="entry name" value="3-isopropylmalate dehydrogenase"/>
    <property type="match status" value="1"/>
</dbReference>
<dbReference type="AlphaFoldDB" id="C6PQI0"/>
<evidence type="ECO:0000256" key="17">
    <source>
        <dbReference type="RuleBase" id="RU004445"/>
    </source>
</evidence>
<evidence type="ECO:0000256" key="3">
    <source>
        <dbReference type="ARBA" id="ARBA00004496"/>
    </source>
</evidence>